<organism evidence="1 2">
    <name type="scientific">Rhodoferax sediminis</name>
    <dbReference type="NCBI Taxonomy" id="2509614"/>
    <lineage>
        <taxon>Bacteria</taxon>
        <taxon>Pseudomonadati</taxon>
        <taxon>Pseudomonadota</taxon>
        <taxon>Betaproteobacteria</taxon>
        <taxon>Burkholderiales</taxon>
        <taxon>Comamonadaceae</taxon>
        <taxon>Rhodoferax</taxon>
    </lineage>
</organism>
<dbReference type="Proteomes" id="UP000316798">
    <property type="component" value="Chromosome"/>
</dbReference>
<dbReference type="RefSeq" id="WP_142820009.1">
    <property type="nucleotide sequence ID" value="NZ_CP035503.1"/>
</dbReference>
<dbReference type="KEGG" id="rhf:EUB48_15700"/>
<name>A0A515DDV6_9BURK</name>
<gene>
    <name evidence="1" type="ORF">EUB48_15700</name>
</gene>
<dbReference type="EMBL" id="CP035503">
    <property type="protein sequence ID" value="QDL38569.1"/>
    <property type="molecule type" value="Genomic_DNA"/>
</dbReference>
<reference evidence="1 2" key="1">
    <citation type="submission" date="2019-01" db="EMBL/GenBank/DDBJ databases">
        <title>Genomic insights into a novel species Rhodoferax sp.</title>
        <authorList>
            <person name="Jin L."/>
        </authorList>
    </citation>
    <scope>NUCLEOTIDE SEQUENCE [LARGE SCALE GENOMIC DNA]</scope>
    <source>
        <strain evidence="1 2">CHu59-6-5</strain>
    </source>
</reference>
<keyword evidence="2" id="KW-1185">Reference proteome</keyword>
<sequence length="115" mass="12644">MDQEQYLETERIGSVGVIRLAAEQTRNSLSNVMREALCSCISVRPKRSRGISPVTVWTIMICFLVAAERLATAVALFPRWGVCWVSLANRLAAIPDRALHGFAPESGEPRSGDLT</sequence>
<protein>
    <submittedName>
        <fullName evidence="1">Uncharacterized protein</fullName>
    </submittedName>
</protein>
<evidence type="ECO:0000313" key="1">
    <source>
        <dbReference type="EMBL" id="QDL38569.1"/>
    </source>
</evidence>
<dbReference type="AlphaFoldDB" id="A0A515DDV6"/>
<accession>A0A515DDV6</accession>
<proteinExistence type="predicted"/>
<evidence type="ECO:0000313" key="2">
    <source>
        <dbReference type="Proteomes" id="UP000316798"/>
    </source>
</evidence>